<proteinExistence type="predicted"/>
<protein>
    <submittedName>
        <fullName evidence="2">Uncharacterized protein</fullName>
    </submittedName>
</protein>
<keyword evidence="3" id="KW-1185">Reference proteome</keyword>
<dbReference type="CDD" id="cd21112">
    <property type="entry name" value="alphaLP-like"/>
    <property type="match status" value="1"/>
</dbReference>
<gene>
    <name evidence="2" type="ORF">BN983_03941</name>
</gene>
<sequence>MTKTRVKYLFYIWILKRQKFGLNSKESYVKETVLSKINSENIVNEYGFYLTKNEHHQLQERFKKQDEIVPEVKSYLKNNSAGSFAGVFVEQSEKGTLYVGLKKLSKKPKALKDRIRTIYKEVGTVKFYDANYSLENLNKIHKNIFDDRVVLKKQGINVLTIRTVTKENIIEVGLENPTKDKKGKLEDEYGDMLRFHQVDAETIKSSDEAKNDVFDPVQGGVKIENDEDDGDCSAGFSAYGDGGSDWYIVTAGHCYNSYDTENFIQPGDEDPNAYYIGGILNSNAITSGNVDAALISTSENHTSNYVYEDYSREESLTSYQRESDDYIGQVACVSGYHSDNCGTITDTYYSKGNLYDLNLADYQAIDGDSGGTP</sequence>
<keyword evidence="1" id="KW-0720">Serine protease</keyword>
<keyword evidence="1" id="KW-0378">Hydrolase</keyword>
<dbReference type="EMBL" id="CCDI010000007">
    <property type="protein sequence ID" value="CDQ25589.1"/>
    <property type="molecule type" value="Genomic_DNA"/>
</dbReference>
<dbReference type="GO" id="GO:0008236">
    <property type="term" value="F:serine-type peptidase activity"/>
    <property type="evidence" value="ECO:0007669"/>
    <property type="project" value="UniProtKB-KW"/>
</dbReference>
<dbReference type="AlphaFoldDB" id="A0A024P8Y6"/>
<dbReference type="SUPFAM" id="SSF50494">
    <property type="entry name" value="Trypsin-like serine proteases"/>
    <property type="match status" value="1"/>
</dbReference>
<dbReference type="Gene3D" id="2.40.10.10">
    <property type="entry name" value="Trypsin-like serine proteases"/>
    <property type="match status" value="1"/>
</dbReference>
<evidence type="ECO:0000256" key="1">
    <source>
        <dbReference type="ARBA" id="ARBA00022825"/>
    </source>
</evidence>
<dbReference type="InterPro" id="IPR043504">
    <property type="entry name" value="Peptidase_S1_PA_chymotrypsin"/>
</dbReference>
<evidence type="ECO:0000313" key="3">
    <source>
        <dbReference type="Proteomes" id="UP000028868"/>
    </source>
</evidence>
<organism evidence="2 3">
    <name type="scientific">Halobacillus karajensis</name>
    <dbReference type="NCBI Taxonomy" id="195088"/>
    <lineage>
        <taxon>Bacteria</taxon>
        <taxon>Bacillati</taxon>
        <taxon>Bacillota</taxon>
        <taxon>Bacilli</taxon>
        <taxon>Bacillales</taxon>
        <taxon>Bacillaceae</taxon>
        <taxon>Halobacillus</taxon>
    </lineage>
</organism>
<keyword evidence="1" id="KW-0645">Protease</keyword>
<dbReference type="Proteomes" id="UP000028868">
    <property type="component" value="Unassembled WGS sequence"/>
</dbReference>
<dbReference type="RefSeq" id="WP_035511462.1">
    <property type="nucleotide sequence ID" value="NZ_CCDH010000004.1"/>
</dbReference>
<comment type="caution">
    <text evidence="2">The sequence shown here is derived from an EMBL/GenBank/DDBJ whole genome shotgun (WGS) entry which is preliminary data.</text>
</comment>
<accession>A0A024P8Y6</accession>
<reference evidence="3" key="1">
    <citation type="submission" date="2014-03" db="EMBL/GenBank/DDBJ databases">
        <authorList>
            <person name="Urmite Genomes U."/>
        </authorList>
    </citation>
    <scope>NUCLEOTIDE SEQUENCE [LARGE SCALE GENOMIC DNA]</scope>
    <source>
        <strain evidence="3">HD-03</strain>
    </source>
</reference>
<name>A0A024P8Y6_9BACI</name>
<evidence type="ECO:0000313" key="2">
    <source>
        <dbReference type="EMBL" id="CDQ25589.1"/>
    </source>
</evidence>
<reference evidence="2 3" key="2">
    <citation type="submission" date="2014-05" db="EMBL/GenBank/DDBJ databases">
        <title>Draft genome sequence of Halobacillus karajensis HK-03.</title>
        <authorList>
            <person name="Khelaifia S."/>
            <person name="Croce O."/>
            <person name="Lagier J.C."/>
            <person name="Raoult D."/>
        </authorList>
    </citation>
    <scope>NUCLEOTIDE SEQUENCE [LARGE SCALE GENOMIC DNA]</scope>
    <source>
        <strain evidence="2 3">HD-03</strain>
    </source>
</reference>
<dbReference type="InterPro" id="IPR009003">
    <property type="entry name" value="Peptidase_S1_PA"/>
</dbReference>